<dbReference type="InterPro" id="IPR046770">
    <property type="entry name" value="DOCKER_Lobe_B"/>
</dbReference>
<evidence type="ECO:0000256" key="7">
    <source>
        <dbReference type="PROSITE-ProRule" id="PRU00983"/>
    </source>
</evidence>
<dbReference type="InterPro" id="IPR046769">
    <property type="entry name" value="DOCKER_Lobe_A"/>
</dbReference>
<dbReference type="GO" id="GO:0031267">
    <property type="term" value="F:small GTPase binding"/>
    <property type="evidence" value="ECO:0007669"/>
    <property type="project" value="TreeGrafter"/>
</dbReference>
<organism evidence="11 12">
    <name type="scientific">Anaeramoeba ignava</name>
    <name type="common">Anaerobic marine amoeba</name>
    <dbReference type="NCBI Taxonomy" id="1746090"/>
    <lineage>
        <taxon>Eukaryota</taxon>
        <taxon>Metamonada</taxon>
        <taxon>Anaeramoebidae</taxon>
        <taxon>Anaeramoeba</taxon>
    </lineage>
</organism>
<dbReference type="GO" id="GO:0005737">
    <property type="term" value="C:cytoplasm"/>
    <property type="evidence" value="ECO:0007669"/>
    <property type="project" value="UniProtKB-SubCell"/>
</dbReference>
<dbReference type="InterPro" id="IPR016024">
    <property type="entry name" value="ARM-type_fold"/>
</dbReference>
<gene>
    <name evidence="11" type="ORF">M0811_05130</name>
</gene>
<dbReference type="PROSITE" id="PS50002">
    <property type="entry name" value="SH3"/>
    <property type="match status" value="1"/>
</dbReference>
<dbReference type="Gene3D" id="1.20.1270.350">
    <property type="entry name" value="Dedicator of cytokinesis N-terminal subdomain"/>
    <property type="match status" value="1"/>
</dbReference>
<feature type="domain" description="C2 DOCK-type" evidence="9">
    <location>
        <begin position="416"/>
        <end position="587"/>
    </location>
</feature>
<evidence type="ECO:0000259" key="10">
    <source>
        <dbReference type="PROSITE" id="PS51651"/>
    </source>
</evidence>
<dbReference type="GO" id="GO:0005886">
    <property type="term" value="C:plasma membrane"/>
    <property type="evidence" value="ECO:0007669"/>
    <property type="project" value="TreeGrafter"/>
</dbReference>
<feature type="domain" description="SH3" evidence="8">
    <location>
        <begin position="6"/>
        <end position="66"/>
    </location>
</feature>
<comment type="caution">
    <text evidence="11">The sequence shown here is derived from an EMBL/GenBank/DDBJ whole genome shotgun (WGS) entry which is preliminary data.</text>
</comment>
<keyword evidence="2 6" id="KW-0728">SH3 domain</keyword>
<comment type="subcellular location">
    <subcellularLocation>
        <location evidence="1">Cytoplasm</location>
    </subcellularLocation>
</comment>
<dbReference type="Pfam" id="PF16172">
    <property type="entry name" value="DOCK_N"/>
    <property type="match status" value="1"/>
</dbReference>
<evidence type="ECO:0000259" key="9">
    <source>
        <dbReference type="PROSITE" id="PS51650"/>
    </source>
</evidence>
<dbReference type="Gene3D" id="2.30.30.40">
    <property type="entry name" value="SH3 Domains"/>
    <property type="match status" value="1"/>
</dbReference>
<name>A0A9Q0RFM1_ANAIG</name>
<protein>
    <submittedName>
        <fullName evidence="11">Dedicator of cytokinesis</fullName>
    </submittedName>
</protein>
<feature type="domain" description="DOCKER" evidence="10">
    <location>
        <begin position="1239"/>
        <end position="1671"/>
    </location>
</feature>
<dbReference type="InterPro" id="IPR032376">
    <property type="entry name" value="DOCK_N"/>
</dbReference>
<dbReference type="SUPFAM" id="SSF48371">
    <property type="entry name" value="ARM repeat"/>
    <property type="match status" value="1"/>
</dbReference>
<dbReference type="PROSITE" id="PS51651">
    <property type="entry name" value="DOCKER"/>
    <property type="match status" value="1"/>
</dbReference>
<dbReference type="Pfam" id="PF23554">
    <property type="entry name" value="TPR_DOCK"/>
    <property type="match status" value="1"/>
</dbReference>
<dbReference type="InterPro" id="IPR035892">
    <property type="entry name" value="C2_domain_sf"/>
</dbReference>
<evidence type="ECO:0000256" key="2">
    <source>
        <dbReference type="ARBA" id="ARBA00022443"/>
    </source>
</evidence>
<dbReference type="InterPro" id="IPR001452">
    <property type="entry name" value="SH3_domain"/>
</dbReference>
<dbReference type="EMBL" id="JAPDFW010000054">
    <property type="protein sequence ID" value="KAJ5078342.1"/>
    <property type="molecule type" value="Genomic_DNA"/>
</dbReference>
<proteinExistence type="inferred from homology"/>
<dbReference type="InterPro" id="IPR043161">
    <property type="entry name" value="DOCK_C_lobe_A"/>
</dbReference>
<dbReference type="InterPro" id="IPR027007">
    <property type="entry name" value="C2_DOCK-type_domain"/>
</dbReference>
<dbReference type="GO" id="GO:0007264">
    <property type="term" value="P:small GTPase-mediated signal transduction"/>
    <property type="evidence" value="ECO:0007669"/>
    <property type="project" value="InterPro"/>
</dbReference>
<reference evidence="11" key="1">
    <citation type="submission" date="2022-10" db="EMBL/GenBank/DDBJ databases">
        <title>Novel sulphate-reducing endosymbionts in the free-living metamonad Anaeramoeba.</title>
        <authorList>
            <person name="Jerlstrom-Hultqvist J."/>
            <person name="Cepicka I."/>
            <person name="Gallot-Lavallee L."/>
            <person name="Salas-Leiva D."/>
            <person name="Curtis B.A."/>
            <person name="Zahonova K."/>
            <person name="Pipaliya S."/>
            <person name="Dacks J."/>
            <person name="Roger A.J."/>
        </authorList>
    </citation>
    <scope>NUCLEOTIDE SEQUENCE</scope>
    <source>
        <strain evidence="11">BMAN</strain>
    </source>
</reference>
<sequence length="1672" mass="195012">MENWKKTNGFGIILYPFAGIGANQMRLLPGEAVSVTEETEEWYWGKNIQNEQEGLIPKNYVKIVEKFVPTKEQFEDSEHPIKELDRTVQEVNQTLREWKKLLRNYVSPEQNEKFEFLKESIKELLKMRSEFLSSDLPRLRYKPMKNQMIQKIKQTQETLHLHDLPRDSLGQMAYESNVSFVELNRKFTEIDDSKKAQGLSSAKKNLPRSKSDIHQIQLDFEVCLLPIGSDAELRFWLYKDSKQLTEAYLVNISSTGMHFDLEAHGKLQTIFRDLDTQDVSSGLYLACQIFKYEKITDKKITMTENIKKPFGCGVFNITENLNSITQKKEAKKIPIYRVLPDVPFSKLTSLIIANDQSLVSYDTQGVSVELRRYPGEYDSFINILCEEKQDFESFYRSLKGTRKMGFPNVILPSYIRNDLYITINEANLVQADKKIKNIQLFASVYNKDVKNPNDFIKGAISYGVENPALNTYSSYINLHNNKPQWDETLKIDLPVDQFEHCHLYFEIYIYNEKNGSLQKYAVTHFPFFSEQGTMPAQDQHHLTLHKWVQKIAKDNHFFYLTPEYSNPKMKSKILELPNALTITVNLCSTQMTQRKDITELFKWKDKESNIQSIVKQVTYTPPIEIVKFMREILDTLFIIHGEKGQDVQDSIYEAIIFVIGILVDKRFKNFTPVLNDYISTRFSRSNDSNISQNLHRSLCSVHSSFIEILKETFTKIENDHRKNLLDSMKAIEYTFKFIIYSWLLDIKAKGVVHISERQIHQNEFCMNLNDILSRLTDLLSKTEPVWINAVQETALRHFRTIFTDLGEVMTDTQLATIFAKLIDSVRLGDLKLLNLSKIELILSLVSNPMFKKQDFRAKLLPTILHQINNHMNTSEDLLDLCANIFGHIFSLTSGPDKLESISELFPATRLVFRLIDQNNIFRDSLLKQNPDDKTNSNSQNLMESSFENKSQEAINKRNKTASILVSCILSVFNSMKMGDMYELLRVYSDDFERQQELIRSSLKLFKSLFKNTLFDPKDKILHFGQLLIVLKSLWMFMEVLSSRYNGPNIVIPLWNLLFKLLINIISWKEIQLENYDEFTRQNILEMFGDLRIPASQLLVTFWERLGDQQIVFIPEKVVPVLSLLLLNNNTIQQVSIDVFYSMIVAEVKETGEFIKIEQTTVGMFGSFIIKGQDTEFGTNFFEKLIPKFEANPKLKEKGLTFVEHLRQLITRISKLKTFPDNPKYEDERVSVLIGITEYLLRTQRILMFHKFVHALSDVHFRLNNFSEAAMALTKCIGTLEWDTEKMEPKLEEGHFKYPKESQASRKERIIYEAISLFDQGKLWEQAIELIQILRERYINHTYNYIKLSDLLLKESTFYKQIMTVERFFSSYFRVGYYGKGFETEELKEIKNKEFVYRGAELEQLSVFIERIKQKFPQAQIGSNDPTDAIINGEGQYIQVANLFPAKLDDINWDYVVTPKEEKDKIQTFSIKLNNDMPQQVQKYYNLNNVNIFLYTKPFRKTAEKSQNEFKDLWIRNNYLISESPFPSFCRRLSIVQKVIEELPPIMNAVNSVEKKNIEVNEMIEKYDKTPTQNISPFSMALNGVIDAAVNGGVFRYKEAFFSSEFMSISSTLHLVIRLKRALQKQLQILSAGIIVHDRLCPEEMRPFHDKMETFLKSMKEMLAPSLQDLEKI</sequence>
<dbReference type="PANTHER" id="PTHR45653:SF10">
    <property type="entry name" value="MYOBLAST CITY, ISOFORM B"/>
    <property type="match status" value="1"/>
</dbReference>
<dbReference type="Pfam" id="PF20422">
    <property type="entry name" value="DHR-2_Lobe_B"/>
    <property type="match status" value="1"/>
</dbReference>
<dbReference type="InterPro" id="IPR036028">
    <property type="entry name" value="SH3-like_dom_sf"/>
</dbReference>
<dbReference type="OrthoDB" id="18896at2759"/>
<dbReference type="InterPro" id="IPR042455">
    <property type="entry name" value="DOCK_N_sub1"/>
</dbReference>
<evidence type="ECO:0000313" key="11">
    <source>
        <dbReference type="EMBL" id="KAJ5078342.1"/>
    </source>
</evidence>
<dbReference type="InterPro" id="IPR027357">
    <property type="entry name" value="DOCKER_dom"/>
</dbReference>
<evidence type="ECO:0000256" key="5">
    <source>
        <dbReference type="ARBA" id="ARBA00022658"/>
    </source>
</evidence>
<dbReference type="Gene3D" id="2.60.40.150">
    <property type="entry name" value="C2 domain"/>
    <property type="match status" value="1"/>
</dbReference>
<dbReference type="Pfam" id="PF20421">
    <property type="entry name" value="DHR-2_Lobe_C"/>
    <property type="match status" value="1"/>
</dbReference>
<evidence type="ECO:0000256" key="3">
    <source>
        <dbReference type="ARBA" id="ARBA00022490"/>
    </source>
</evidence>
<dbReference type="Pfam" id="PF00018">
    <property type="entry name" value="SH3_1"/>
    <property type="match status" value="1"/>
</dbReference>
<keyword evidence="12" id="KW-1185">Reference proteome</keyword>
<keyword evidence="5" id="KW-0344">Guanine-nucleotide releasing factor</keyword>
<keyword evidence="4" id="KW-0597">Phosphoprotein</keyword>
<comment type="similarity">
    <text evidence="7">Belongs to the DOCK family.</text>
</comment>
<dbReference type="SUPFAM" id="SSF50044">
    <property type="entry name" value="SH3-domain"/>
    <property type="match status" value="1"/>
</dbReference>
<dbReference type="InterPro" id="IPR043162">
    <property type="entry name" value="DOCK_C_lobe_C"/>
</dbReference>
<dbReference type="Gene3D" id="1.25.40.410">
    <property type="match status" value="1"/>
</dbReference>
<dbReference type="Gene3D" id="1.20.58.740">
    <property type="match status" value="1"/>
</dbReference>
<dbReference type="Pfam" id="PF14429">
    <property type="entry name" value="DOCK-C2"/>
    <property type="match status" value="1"/>
</dbReference>
<dbReference type="InterPro" id="IPR056372">
    <property type="entry name" value="TPR_DOCK"/>
</dbReference>
<dbReference type="Proteomes" id="UP001149090">
    <property type="component" value="Unassembled WGS sequence"/>
</dbReference>
<evidence type="ECO:0000259" key="8">
    <source>
        <dbReference type="PROSITE" id="PS50002"/>
    </source>
</evidence>
<accession>A0A9Q0RFM1</accession>
<evidence type="ECO:0000313" key="12">
    <source>
        <dbReference type="Proteomes" id="UP001149090"/>
    </source>
</evidence>
<dbReference type="CDD" id="cd11684">
    <property type="entry name" value="DHR2_DOCK"/>
    <property type="match status" value="1"/>
</dbReference>
<dbReference type="GO" id="GO:0005085">
    <property type="term" value="F:guanyl-nucleotide exchange factor activity"/>
    <property type="evidence" value="ECO:0007669"/>
    <property type="project" value="UniProtKB-KW"/>
</dbReference>
<dbReference type="PANTHER" id="PTHR45653">
    <property type="entry name" value="DEDICATOR OF CYTOKINESIS"/>
    <property type="match status" value="1"/>
</dbReference>
<keyword evidence="3" id="KW-0963">Cytoplasm</keyword>
<dbReference type="SMART" id="SM00326">
    <property type="entry name" value="SH3"/>
    <property type="match status" value="1"/>
</dbReference>
<dbReference type="InterPro" id="IPR046773">
    <property type="entry name" value="DOCKER_Lobe_C"/>
</dbReference>
<dbReference type="Pfam" id="PF06920">
    <property type="entry name" value="DHR-2_Lobe_A"/>
    <property type="match status" value="1"/>
</dbReference>
<dbReference type="OMA" id="XSRYILL"/>
<dbReference type="PROSITE" id="PS51650">
    <property type="entry name" value="C2_DOCK"/>
    <property type="match status" value="1"/>
</dbReference>
<evidence type="ECO:0000256" key="1">
    <source>
        <dbReference type="ARBA" id="ARBA00004496"/>
    </source>
</evidence>
<evidence type="ECO:0000256" key="4">
    <source>
        <dbReference type="ARBA" id="ARBA00022553"/>
    </source>
</evidence>
<dbReference type="CDD" id="cd08679">
    <property type="entry name" value="C2_DOCK180_related"/>
    <property type="match status" value="1"/>
</dbReference>
<evidence type="ECO:0000256" key="6">
    <source>
        <dbReference type="PROSITE-ProRule" id="PRU00192"/>
    </source>
</evidence>
<dbReference type="InterPro" id="IPR026791">
    <property type="entry name" value="DOCK"/>
</dbReference>